<dbReference type="Proteomes" id="UP000034711">
    <property type="component" value="Unassembled WGS sequence"/>
</dbReference>
<accession>A0A0G1XMW8</accession>
<gene>
    <name evidence="1" type="ORF">UY77_C0029G0002</name>
</gene>
<protein>
    <submittedName>
        <fullName evidence="1">Uncharacterized protein</fullName>
    </submittedName>
</protein>
<dbReference type="EMBL" id="LCRI01000029">
    <property type="protein sequence ID" value="KKW32281.1"/>
    <property type="molecule type" value="Genomic_DNA"/>
</dbReference>
<comment type="caution">
    <text evidence="1">The sequence shown here is derived from an EMBL/GenBank/DDBJ whole genome shotgun (WGS) entry which is preliminary data.</text>
</comment>
<evidence type="ECO:0000313" key="2">
    <source>
        <dbReference type="Proteomes" id="UP000034711"/>
    </source>
</evidence>
<name>A0A0G1XMW8_9BACT</name>
<organism evidence="1 2">
    <name type="scientific">Candidatus Uhrbacteria bacterium GW2011_GWA2_53_10</name>
    <dbReference type="NCBI Taxonomy" id="1618980"/>
    <lineage>
        <taxon>Bacteria</taxon>
        <taxon>Candidatus Uhriibacteriota</taxon>
    </lineage>
</organism>
<reference evidence="1 2" key="1">
    <citation type="journal article" date="2015" name="Nature">
        <title>rRNA introns, odd ribosomes, and small enigmatic genomes across a large radiation of phyla.</title>
        <authorList>
            <person name="Brown C.T."/>
            <person name="Hug L.A."/>
            <person name="Thomas B.C."/>
            <person name="Sharon I."/>
            <person name="Castelle C.J."/>
            <person name="Singh A."/>
            <person name="Wilkins M.J."/>
            <person name="Williams K.H."/>
            <person name="Banfield J.F."/>
        </authorList>
    </citation>
    <scope>NUCLEOTIDE SEQUENCE [LARGE SCALE GENOMIC DNA]</scope>
</reference>
<evidence type="ECO:0000313" key="1">
    <source>
        <dbReference type="EMBL" id="KKW32281.1"/>
    </source>
</evidence>
<dbReference type="AlphaFoldDB" id="A0A0G1XMW8"/>
<sequence>MALHRWIRKNSVKLPRKADEQVEETLRMIRNVLQKLGVKAVERAHAARKWVLLWVGALNWGLKRNHSPKRGVIFLYRGVQTFLEL</sequence>
<proteinExistence type="predicted"/>